<proteinExistence type="inferred from homology"/>
<dbReference type="Pfam" id="PF09797">
    <property type="entry name" value="NatB_MDM20"/>
    <property type="match status" value="1"/>
</dbReference>
<gene>
    <name evidence="2" type="ORF">C7M61_004436</name>
</gene>
<name>A0A2P7YI69_9ASCO</name>
<protein>
    <recommendedName>
        <fullName evidence="4">N-terminal acetyltransferase B complex subunit MDM20</fullName>
    </recommendedName>
</protein>
<dbReference type="InterPro" id="IPR011990">
    <property type="entry name" value="TPR-like_helical_dom_sf"/>
</dbReference>
<dbReference type="Gene3D" id="1.25.40.1040">
    <property type="match status" value="1"/>
</dbReference>
<organism evidence="2 3">
    <name type="scientific">Candidozyma pseudohaemuli</name>
    <dbReference type="NCBI Taxonomy" id="418784"/>
    <lineage>
        <taxon>Eukaryota</taxon>
        <taxon>Fungi</taxon>
        <taxon>Dikarya</taxon>
        <taxon>Ascomycota</taxon>
        <taxon>Saccharomycotina</taxon>
        <taxon>Pichiomycetes</taxon>
        <taxon>Metschnikowiaceae</taxon>
        <taxon>Candidozyma</taxon>
    </lineage>
</organism>
<dbReference type="VEuPathDB" id="FungiDB:C7M61_004436"/>
<dbReference type="OrthoDB" id="1874341at2759"/>
<dbReference type="InterPro" id="IPR019183">
    <property type="entry name" value="NAA25_NatB_aux_su"/>
</dbReference>
<evidence type="ECO:0000256" key="1">
    <source>
        <dbReference type="ARBA" id="ARBA00006298"/>
    </source>
</evidence>
<sequence>MGESDVLAAIQEGRLSLAKLELERLLKRFPNKSYYWALNCYLLYAQGKIAQSIAQSKELALKTPSDRQALSVLYDLYLKLGLAKEANQLYDNAVKKYPTKELIEAYFEKALGNYDTAGVQKASMQLLKNFELNREYGYRAAFACYLLSGRGTEKEKALYLGLATGMADKLAPHETNQEVFVQAKILHVQEKYEEVVKLLQPLKHRELELVLLYLDSLNKSANWEQLYLEAYDLLFKQNFNDYSTWKHLINSAHKLEKPHDELASLIQLDSRNSYFANVHLATTYGLDKELAIDAFYKKFHAKPSGASDLLTFELTESAIQSITADYEDLSTKSSLTSNEATTLLNLSKILLHFKKIDLETEQFSKFENPELIDLQLVKMIESLRADLSTNNIVKHIITLENYSAKDPENYKVKVWLLNLYTAINAAPAALKVHKSLKIKMIQHDTLSYKLDLLPSVGNLGELINIYRFYMTADSEVGPFVHKCFQDNLYTKAEDSYDFGKRLTDSLLRHLLILRILKTSRMVGNDYYNYFYRQMRDAKAIILSDDFVLRDNRDFKSEYNLGVDLPQLDLFNYEKQKATEYVKLNYLKEMLIAEKDEAECEKLIKLYNKWTSNATYLSQLSDFEKHLVKLYITIFKLSKLNDVKDKELLTKYLVKNLDMKKINNSYIQKVPEISVERHRILLDTFELIKITQILVRDKAISKAAGEMQIEMVKIVSKAPQLLTDITLSLQLDQEFVSDQFESIKDALKLSTLRL</sequence>
<keyword evidence="3" id="KW-1185">Reference proteome</keyword>
<accession>A0A2P7YI69</accession>
<dbReference type="GeneID" id="36567823"/>
<dbReference type="RefSeq" id="XP_024712138.1">
    <property type="nucleotide sequence ID" value="XM_024859756.1"/>
</dbReference>
<dbReference type="AlphaFoldDB" id="A0A2P7YI69"/>
<dbReference type="SUPFAM" id="SSF48452">
    <property type="entry name" value="TPR-like"/>
    <property type="match status" value="1"/>
</dbReference>
<dbReference type="STRING" id="418784.A0A2P7YI69"/>
<evidence type="ECO:0000313" key="3">
    <source>
        <dbReference type="Proteomes" id="UP000241107"/>
    </source>
</evidence>
<reference evidence="2 3" key="1">
    <citation type="submission" date="2018-03" db="EMBL/GenBank/DDBJ databases">
        <title>Candida pseudohaemulonii genome assembly and annotation.</title>
        <authorList>
            <person name="Munoz J.F."/>
            <person name="Gade L.G."/>
            <person name="Chow N.A."/>
            <person name="Litvintseva A.P."/>
            <person name="Loparev V.N."/>
            <person name="Cuomo C.A."/>
        </authorList>
    </citation>
    <scope>NUCLEOTIDE SEQUENCE [LARGE SCALE GENOMIC DNA]</scope>
    <source>
        <strain evidence="2 3">B12108</strain>
    </source>
</reference>
<evidence type="ECO:0000313" key="2">
    <source>
        <dbReference type="EMBL" id="PSK35647.1"/>
    </source>
</evidence>
<dbReference type="EMBL" id="PYFQ01000014">
    <property type="protein sequence ID" value="PSK35647.1"/>
    <property type="molecule type" value="Genomic_DNA"/>
</dbReference>
<comment type="similarity">
    <text evidence="1">Belongs to the MDM20/NAA25 family.</text>
</comment>
<dbReference type="GO" id="GO:0031416">
    <property type="term" value="C:NatB complex"/>
    <property type="evidence" value="ECO:0007669"/>
    <property type="project" value="TreeGrafter"/>
</dbReference>
<dbReference type="Proteomes" id="UP000241107">
    <property type="component" value="Unassembled WGS sequence"/>
</dbReference>
<comment type="caution">
    <text evidence="2">The sequence shown here is derived from an EMBL/GenBank/DDBJ whole genome shotgun (WGS) entry which is preliminary data.</text>
</comment>
<dbReference type="PANTHER" id="PTHR22767:SF3">
    <property type="entry name" value="N-ALPHA-ACETYLTRANSFERASE 25, NATB AUXILIARY SUBUNIT"/>
    <property type="match status" value="1"/>
</dbReference>
<evidence type="ECO:0008006" key="4">
    <source>
        <dbReference type="Google" id="ProtNLM"/>
    </source>
</evidence>
<dbReference type="PANTHER" id="PTHR22767">
    <property type="entry name" value="N-TERMINAL ACETYLTRANSFERASE-RELATED"/>
    <property type="match status" value="1"/>
</dbReference>